<evidence type="ECO:0000313" key="4">
    <source>
        <dbReference type="EMBL" id="NLT79169.1"/>
    </source>
</evidence>
<accession>A0A971CXY3</accession>
<sequence length="187" mass="19723">MSHLKARAFAGVVISAVLCLTGCTSTRDAEPSGASQSHPGSSTLPTGPSSPVSVPTNSSTEDPGVDVAGTVVRFAARDVSVNVTIVDDNATTRDFLSMLPMTLSFEDYNGMEKITYPPRGFTTTGNTGMKPEVGDLFSFIPWSNLGFFYETGSLGFSDKLVRIGKTDDIEGIMKLDGQQVTISAVGK</sequence>
<name>A0A971CXY3_9BIFI</name>
<feature type="domain" description="Cyclophilin-like" evidence="3">
    <location>
        <begin position="86"/>
        <end position="182"/>
    </location>
</feature>
<evidence type="ECO:0000259" key="3">
    <source>
        <dbReference type="Pfam" id="PF18050"/>
    </source>
</evidence>
<evidence type="ECO:0000313" key="5">
    <source>
        <dbReference type="Proteomes" id="UP000767327"/>
    </source>
</evidence>
<feature type="signal peptide" evidence="2">
    <location>
        <begin position="1"/>
        <end position="29"/>
    </location>
</feature>
<feature type="compositionally biased region" description="Low complexity" evidence="1">
    <location>
        <begin position="37"/>
        <end position="60"/>
    </location>
</feature>
<keyword evidence="2" id="KW-0732">Signal</keyword>
<protein>
    <recommendedName>
        <fullName evidence="3">Cyclophilin-like domain-containing protein</fullName>
    </recommendedName>
</protein>
<reference evidence="4" key="2">
    <citation type="submission" date="2020-01" db="EMBL/GenBank/DDBJ databases">
        <authorList>
            <person name="Campanaro S."/>
        </authorList>
    </citation>
    <scope>NUCLEOTIDE SEQUENCE</scope>
    <source>
        <strain evidence="4">AS01afH2WH_6</strain>
    </source>
</reference>
<proteinExistence type="predicted"/>
<comment type="caution">
    <text evidence="4">The sequence shown here is derived from an EMBL/GenBank/DDBJ whole genome shotgun (WGS) entry which is preliminary data.</text>
</comment>
<reference evidence="4" key="1">
    <citation type="journal article" date="2020" name="Biotechnol. Biofuels">
        <title>New insights from the biogas microbiome by comprehensive genome-resolved metagenomics of nearly 1600 species originating from multiple anaerobic digesters.</title>
        <authorList>
            <person name="Campanaro S."/>
            <person name="Treu L."/>
            <person name="Rodriguez-R L.M."/>
            <person name="Kovalovszki A."/>
            <person name="Ziels R.M."/>
            <person name="Maus I."/>
            <person name="Zhu X."/>
            <person name="Kougias P.G."/>
            <person name="Basile A."/>
            <person name="Luo G."/>
            <person name="Schluter A."/>
            <person name="Konstantinidis K.T."/>
            <person name="Angelidaki I."/>
        </authorList>
    </citation>
    <scope>NUCLEOTIDE SEQUENCE</scope>
    <source>
        <strain evidence="4">AS01afH2WH_6</strain>
    </source>
</reference>
<feature type="region of interest" description="Disordered" evidence="1">
    <location>
        <begin position="27"/>
        <end position="65"/>
    </location>
</feature>
<dbReference type="Pfam" id="PF18050">
    <property type="entry name" value="Cyclophil_like2"/>
    <property type="match status" value="1"/>
</dbReference>
<evidence type="ECO:0000256" key="1">
    <source>
        <dbReference type="SAM" id="MobiDB-lite"/>
    </source>
</evidence>
<feature type="chain" id="PRO_5037445562" description="Cyclophilin-like domain-containing protein" evidence="2">
    <location>
        <begin position="30"/>
        <end position="187"/>
    </location>
</feature>
<dbReference type="OrthoDB" id="5298378at2"/>
<gene>
    <name evidence="4" type="ORF">GXW98_02640</name>
</gene>
<dbReference type="Proteomes" id="UP000767327">
    <property type="component" value="Unassembled WGS sequence"/>
</dbReference>
<evidence type="ECO:0000256" key="2">
    <source>
        <dbReference type="SAM" id="SignalP"/>
    </source>
</evidence>
<dbReference type="Gene3D" id="2.40.100.20">
    <property type="match status" value="1"/>
</dbReference>
<dbReference type="SUPFAM" id="SSF50891">
    <property type="entry name" value="Cyclophilin-like"/>
    <property type="match status" value="1"/>
</dbReference>
<organism evidence="4 5">
    <name type="scientific">Bifidobacterium crudilactis</name>
    <dbReference type="NCBI Taxonomy" id="327277"/>
    <lineage>
        <taxon>Bacteria</taxon>
        <taxon>Bacillati</taxon>
        <taxon>Actinomycetota</taxon>
        <taxon>Actinomycetes</taxon>
        <taxon>Bifidobacteriales</taxon>
        <taxon>Bifidobacteriaceae</taxon>
        <taxon>Bifidobacterium</taxon>
    </lineage>
</organism>
<dbReference type="InterPro" id="IPR029000">
    <property type="entry name" value="Cyclophilin-like_dom_sf"/>
</dbReference>
<dbReference type="InterPro" id="IPR041183">
    <property type="entry name" value="Cyclophilin-like"/>
</dbReference>
<dbReference type="EMBL" id="JAAXZR010000011">
    <property type="protein sequence ID" value="NLT79169.1"/>
    <property type="molecule type" value="Genomic_DNA"/>
</dbReference>
<dbReference type="AlphaFoldDB" id="A0A971CXY3"/>